<keyword evidence="4" id="KW-1185">Reference proteome</keyword>
<accession>H8L4V4</accession>
<dbReference type="AlphaFoldDB" id="H8L4V4"/>
<keyword evidence="2" id="KW-0812">Transmembrane</keyword>
<dbReference type="HOGENOM" id="CLU_1376385_0_0_6"/>
<keyword evidence="2" id="KW-0472">Membrane</keyword>
<feature type="region of interest" description="Disordered" evidence="1">
    <location>
        <begin position="136"/>
        <end position="198"/>
    </location>
</feature>
<feature type="compositionally biased region" description="Low complexity" evidence="1">
    <location>
        <begin position="136"/>
        <end position="161"/>
    </location>
</feature>
<feature type="transmembrane region" description="Helical" evidence="2">
    <location>
        <begin position="43"/>
        <end position="66"/>
    </location>
</feature>
<reference evidence="3" key="1">
    <citation type="submission" date="2012-02" db="EMBL/GenBank/DDBJ databases">
        <title>The complete genome of Frateuria aurantia DSM 6220.</title>
        <authorList>
            <consortium name="US DOE Joint Genome Institute (JGI-PGF)"/>
            <person name="Lucas S."/>
            <person name="Copeland A."/>
            <person name="Lapidus A."/>
            <person name="Glavina del Rio T."/>
            <person name="Dalin E."/>
            <person name="Tice H."/>
            <person name="Bruce D."/>
            <person name="Goodwin L."/>
            <person name="Pitluck S."/>
            <person name="Peters L."/>
            <person name="Ovchinnikova G."/>
            <person name="Teshima H."/>
            <person name="Kyrpides N."/>
            <person name="Mavromatis K."/>
            <person name="Ivanova N."/>
            <person name="Brettin T."/>
            <person name="Detter J.C."/>
            <person name="Han C."/>
            <person name="Larimer F."/>
            <person name="Land M."/>
            <person name="Hauser L."/>
            <person name="Markowitz V."/>
            <person name="Cheng J.-F."/>
            <person name="Hugenholtz P."/>
            <person name="Woyke T."/>
            <person name="Wu D."/>
            <person name="Brambilla E."/>
            <person name="Klenk H.-P."/>
            <person name="Eisen J.A."/>
        </authorList>
    </citation>
    <scope>NUCLEOTIDE SEQUENCE</scope>
    <source>
        <strain evidence="3">DSM 6220</strain>
    </source>
</reference>
<feature type="compositionally biased region" description="Low complexity" evidence="1">
    <location>
        <begin position="175"/>
        <end position="184"/>
    </location>
</feature>
<dbReference type="Proteomes" id="UP000005234">
    <property type="component" value="Chromosome"/>
</dbReference>
<evidence type="ECO:0000256" key="1">
    <source>
        <dbReference type="SAM" id="MobiDB-lite"/>
    </source>
</evidence>
<evidence type="ECO:0000313" key="3">
    <source>
        <dbReference type="EMBL" id="AFC85027.1"/>
    </source>
</evidence>
<protein>
    <submittedName>
        <fullName evidence="3">Uncharacterized protein</fullName>
    </submittedName>
</protein>
<gene>
    <name evidence="3" type="ordered locus">Fraau_0545</name>
</gene>
<dbReference type="KEGG" id="fau:Fraau_0545"/>
<organism evidence="3 4">
    <name type="scientific">Frateuria aurantia (strain ATCC 33424 / DSM 6220 / KCTC 2777 / LMG 1558 / NBRC 3245 / NCIMB 13370)</name>
    <name type="common">Acetobacter aurantius</name>
    <dbReference type="NCBI Taxonomy" id="767434"/>
    <lineage>
        <taxon>Bacteria</taxon>
        <taxon>Pseudomonadati</taxon>
        <taxon>Pseudomonadota</taxon>
        <taxon>Gammaproteobacteria</taxon>
        <taxon>Lysobacterales</taxon>
        <taxon>Rhodanobacteraceae</taxon>
        <taxon>Frateuria</taxon>
    </lineage>
</organism>
<keyword evidence="2" id="KW-1133">Transmembrane helix</keyword>
<proteinExistence type="predicted"/>
<evidence type="ECO:0000256" key="2">
    <source>
        <dbReference type="SAM" id="Phobius"/>
    </source>
</evidence>
<sequence>MSATYPYSGHRINGIHGDHRMLITCSGHRVVRYGMKIPDCNRLFPLSLSLSALALVGLLPTLALALPQTLRPAPLSASPAANGLRQLQAQQQRSQQQQLSQRYQLESRQLQFRQQVDQQQLSRQLQQNALQQQMNQQSLQRLQNNQASQRQLQQAGAASRSTYEANQRALLQRYQSQQAVQSAVPVRPLPPRRGGGPR</sequence>
<evidence type="ECO:0000313" key="4">
    <source>
        <dbReference type="Proteomes" id="UP000005234"/>
    </source>
</evidence>
<dbReference type="EMBL" id="CP003350">
    <property type="protein sequence ID" value="AFC85027.1"/>
    <property type="molecule type" value="Genomic_DNA"/>
</dbReference>
<name>H8L4V4_FRAAD</name>